<keyword evidence="1" id="KW-1133">Transmembrane helix</keyword>
<keyword evidence="1" id="KW-0472">Membrane</keyword>
<reference evidence="2 3" key="1">
    <citation type="submission" date="2016-10" db="EMBL/GenBank/DDBJ databases">
        <title>Draft genome sequences of four alkaliphilic bacteria belonging to the Anaerobacillus genus.</title>
        <authorList>
            <person name="Bassil N.M."/>
            <person name="Lloyd J.R."/>
        </authorList>
    </citation>
    <scope>NUCLEOTIDE SEQUENCE [LARGE SCALE GENOMIC DNA]</scope>
    <source>
        <strain evidence="2 3">DSM 22531</strain>
    </source>
</reference>
<organism evidence="2 3">
    <name type="scientific">Anaerobacillus alkalidiazotrophicus</name>
    <dbReference type="NCBI Taxonomy" id="472963"/>
    <lineage>
        <taxon>Bacteria</taxon>
        <taxon>Bacillati</taxon>
        <taxon>Bacillota</taxon>
        <taxon>Bacilli</taxon>
        <taxon>Bacillales</taxon>
        <taxon>Bacillaceae</taxon>
        <taxon>Anaerobacillus</taxon>
    </lineage>
</organism>
<keyword evidence="3" id="KW-1185">Reference proteome</keyword>
<dbReference type="OrthoDB" id="2388713at2"/>
<accession>A0A1S2M210</accession>
<gene>
    <name evidence="2" type="ORF">BKP45_15525</name>
</gene>
<feature type="transmembrane region" description="Helical" evidence="1">
    <location>
        <begin position="38"/>
        <end position="57"/>
    </location>
</feature>
<comment type="caution">
    <text evidence="2">The sequence shown here is derived from an EMBL/GenBank/DDBJ whole genome shotgun (WGS) entry which is preliminary data.</text>
</comment>
<sequence>MSGVSDVNRGSGREAGIFKKGSTATKVSSDLFFTQMKWAIWFVGIVFVVYLVVPRFVTDVASLHLHFLAFIFQPTKIFMLVIGILSCFAFLGYFVGNGITRKDYFIGSAVAAIGVALCIMALASALQGVLHFVGIFTAYVPNTGHGDILGVESAWLVPFVVYSLSVVAYYVAGWLISIGFYRYGGFGGAITIISAIIYVGMTDMSWEGERSFHLFGFIRFSSPELPLPLALVTTVVLLVIGLWVLRRLTKRVPIKID</sequence>
<dbReference type="AlphaFoldDB" id="A0A1S2M210"/>
<feature type="transmembrane region" description="Helical" evidence="1">
    <location>
        <begin position="225"/>
        <end position="245"/>
    </location>
</feature>
<feature type="transmembrane region" description="Helical" evidence="1">
    <location>
        <begin position="108"/>
        <end position="135"/>
    </location>
</feature>
<name>A0A1S2M210_9BACI</name>
<dbReference type="RefSeq" id="WP_071390611.1">
    <property type="nucleotide sequence ID" value="NZ_MLQS01000026.1"/>
</dbReference>
<dbReference type="EMBL" id="MLQS01000026">
    <property type="protein sequence ID" value="OIJ18779.1"/>
    <property type="molecule type" value="Genomic_DNA"/>
</dbReference>
<keyword evidence="1" id="KW-0812">Transmembrane</keyword>
<feature type="transmembrane region" description="Helical" evidence="1">
    <location>
        <begin position="155"/>
        <end position="176"/>
    </location>
</feature>
<feature type="transmembrane region" description="Helical" evidence="1">
    <location>
        <begin position="183"/>
        <end position="201"/>
    </location>
</feature>
<protein>
    <submittedName>
        <fullName evidence="2">Uncharacterized protein</fullName>
    </submittedName>
</protein>
<dbReference type="Proteomes" id="UP000180057">
    <property type="component" value="Unassembled WGS sequence"/>
</dbReference>
<evidence type="ECO:0000256" key="1">
    <source>
        <dbReference type="SAM" id="Phobius"/>
    </source>
</evidence>
<evidence type="ECO:0000313" key="3">
    <source>
        <dbReference type="Proteomes" id="UP000180057"/>
    </source>
</evidence>
<feature type="transmembrane region" description="Helical" evidence="1">
    <location>
        <begin position="77"/>
        <end position="96"/>
    </location>
</feature>
<proteinExistence type="predicted"/>
<dbReference type="STRING" id="472963.BKP45_15525"/>
<evidence type="ECO:0000313" key="2">
    <source>
        <dbReference type="EMBL" id="OIJ18779.1"/>
    </source>
</evidence>